<feature type="transmembrane region" description="Helical" evidence="2">
    <location>
        <begin position="12"/>
        <end position="31"/>
    </location>
</feature>
<keyword evidence="2" id="KW-1133">Transmembrane helix</keyword>
<dbReference type="EMBL" id="CADCUO010000232">
    <property type="protein sequence ID" value="CAA9417561.1"/>
    <property type="molecule type" value="Genomic_DNA"/>
</dbReference>
<dbReference type="AlphaFoldDB" id="A0A6J4PIX1"/>
<organism evidence="3">
    <name type="scientific">uncultured Propionibacteriaceae bacterium</name>
    <dbReference type="NCBI Taxonomy" id="257457"/>
    <lineage>
        <taxon>Bacteria</taxon>
        <taxon>Bacillati</taxon>
        <taxon>Actinomycetota</taxon>
        <taxon>Actinomycetes</taxon>
        <taxon>Propionibacteriales</taxon>
        <taxon>Propionibacteriaceae</taxon>
        <taxon>environmental samples</taxon>
    </lineage>
</organism>
<proteinExistence type="predicted"/>
<keyword evidence="2" id="KW-0472">Membrane</keyword>
<feature type="transmembrane region" description="Helical" evidence="2">
    <location>
        <begin position="108"/>
        <end position="127"/>
    </location>
</feature>
<reference evidence="3" key="1">
    <citation type="submission" date="2020-02" db="EMBL/GenBank/DDBJ databases">
        <authorList>
            <person name="Meier V. D."/>
        </authorList>
    </citation>
    <scope>NUCLEOTIDE SEQUENCE</scope>
    <source>
        <strain evidence="3">AVDCRST_MAG75</strain>
    </source>
</reference>
<feature type="region of interest" description="Disordered" evidence="1">
    <location>
        <begin position="203"/>
        <end position="226"/>
    </location>
</feature>
<evidence type="ECO:0000313" key="3">
    <source>
        <dbReference type="EMBL" id="CAA9417561.1"/>
    </source>
</evidence>
<sequence>MGIYARRPWRFLGQLATDIFVVVWALAWWLIGAYVDDSIASVAKPARETANATEQMSVQLQEAGTQVSQIPGIGDTLRRPFDTASQSLSGLRQSADQQVASIERLATIVGWLVFVIPVAVVLIIWLPRRIGFLLRARAAQRFIDSGADLDLFALRAMANQPMQALAKISDDPVRAWRTGDVSVIRRLAETELRRNGLILPEELQSAEGDKAEQDLPSGPVHQPTKS</sequence>
<keyword evidence="2" id="KW-0812">Transmembrane</keyword>
<evidence type="ECO:0000256" key="2">
    <source>
        <dbReference type="SAM" id="Phobius"/>
    </source>
</evidence>
<accession>A0A6J4PIX1</accession>
<name>A0A6J4PIX1_9ACTN</name>
<gene>
    <name evidence="3" type="ORF">AVDCRST_MAG75-3216</name>
</gene>
<protein>
    <submittedName>
        <fullName evidence="3">Uncharacterized protein</fullName>
    </submittedName>
</protein>
<evidence type="ECO:0000256" key="1">
    <source>
        <dbReference type="SAM" id="MobiDB-lite"/>
    </source>
</evidence>